<evidence type="ECO:0000256" key="6">
    <source>
        <dbReference type="ARBA" id="ARBA00023040"/>
    </source>
</evidence>
<name>A0A067NHM7_PLEO1</name>
<keyword evidence="8" id="KW-0675">Receptor</keyword>
<evidence type="ECO:0000313" key="12">
    <source>
        <dbReference type="Proteomes" id="UP000027073"/>
    </source>
</evidence>
<evidence type="ECO:0000256" key="1">
    <source>
        <dbReference type="ARBA" id="ARBA00004141"/>
    </source>
</evidence>
<evidence type="ECO:0000256" key="2">
    <source>
        <dbReference type="ARBA" id="ARBA00011085"/>
    </source>
</evidence>
<evidence type="ECO:0000256" key="7">
    <source>
        <dbReference type="ARBA" id="ARBA00023136"/>
    </source>
</evidence>
<dbReference type="InterPro" id="IPR000481">
    <property type="entry name" value="GPCR_Pheromne_B_alpha_rcpt"/>
</dbReference>
<dbReference type="OrthoDB" id="2874149at2759"/>
<dbReference type="AlphaFoldDB" id="A0A067NHM7"/>
<dbReference type="Pfam" id="PF02076">
    <property type="entry name" value="STE3"/>
    <property type="match status" value="1"/>
</dbReference>
<protein>
    <submittedName>
        <fullName evidence="11">Uncharacterized protein</fullName>
    </submittedName>
</protein>
<dbReference type="GO" id="GO:0000750">
    <property type="term" value="P:pheromone-dependent signal transduction involved in conjugation with cellular fusion"/>
    <property type="evidence" value="ECO:0007669"/>
    <property type="project" value="TreeGrafter"/>
</dbReference>
<feature type="transmembrane region" description="Helical" evidence="10">
    <location>
        <begin position="6"/>
        <end position="25"/>
    </location>
</feature>
<dbReference type="Proteomes" id="UP000027073">
    <property type="component" value="Unassembled WGS sequence"/>
</dbReference>
<feature type="transmembrane region" description="Helical" evidence="10">
    <location>
        <begin position="71"/>
        <end position="91"/>
    </location>
</feature>
<dbReference type="EMBL" id="KL198012">
    <property type="protein sequence ID" value="KDQ23627.1"/>
    <property type="molecule type" value="Genomic_DNA"/>
</dbReference>
<dbReference type="CDD" id="cd14966">
    <property type="entry name" value="7tmD_STE3"/>
    <property type="match status" value="1"/>
</dbReference>
<evidence type="ECO:0000256" key="4">
    <source>
        <dbReference type="ARBA" id="ARBA00022692"/>
    </source>
</evidence>
<dbReference type="PANTHER" id="PTHR28097:SF1">
    <property type="entry name" value="PHEROMONE A FACTOR RECEPTOR"/>
    <property type="match status" value="1"/>
</dbReference>
<keyword evidence="7 10" id="KW-0472">Membrane</keyword>
<dbReference type="PRINTS" id="PR00901">
    <property type="entry name" value="PHEROMONEBAR"/>
</dbReference>
<feature type="transmembrane region" description="Helical" evidence="10">
    <location>
        <begin position="37"/>
        <end position="59"/>
    </location>
</feature>
<dbReference type="FunCoup" id="A0A067NHM7">
    <property type="interactions" value="89"/>
</dbReference>
<feature type="transmembrane region" description="Helical" evidence="10">
    <location>
        <begin position="206"/>
        <end position="232"/>
    </location>
</feature>
<evidence type="ECO:0000256" key="5">
    <source>
        <dbReference type="ARBA" id="ARBA00022989"/>
    </source>
</evidence>
<evidence type="ECO:0000313" key="11">
    <source>
        <dbReference type="EMBL" id="KDQ23627.1"/>
    </source>
</evidence>
<feature type="transmembrane region" description="Helical" evidence="10">
    <location>
        <begin position="163"/>
        <end position="185"/>
    </location>
</feature>
<keyword evidence="3" id="KW-0589">Pheromone response</keyword>
<comment type="subcellular location">
    <subcellularLocation>
        <location evidence="1">Membrane</location>
        <topology evidence="1">Multi-pass membrane protein</topology>
    </subcellularLocation>
</comment>
<dbReference type="HOGENOM" id="CLU_027592_0_1_1"/>
<keyword evidence="6" id="KW-0297">G-protein coupled receptor</keyword>
<keyword evidence="4 10" id="KW-0812">Transmembrane</keyword>
<evidence type="ECO:0000256" key="8">
    <source>
        <dbReference type="ARBA" id="ARBA00023170"/>
    </source>
</evidence>
<evidence type="ECO:0000256" key="9">
    <source>
        <dbReference type="ARBA" id="ARBA00023224"/>
    </source>
</evidence>
<dbReference type="InterPro" id="IPR001499">
    <property type="entry name" value="GPCR_STE3"/>
</dbReference>
<accession>A0A067NHM7</accession>
<proteinExistence type="inferred from homology"/>
<dbReference type="InParanoid" id="A0A067NHM7"/>
<dbReference type="VEuPathDB" id="FungiDB:PLEOSDRAFT_1048633"/>
<organism evidence="11 12">
    <name type="scientific">Pleurotus ostreatus (strain PC15)</name>
    <name type="common">Oyster mushroom</name>
    <dbReference type="NCBI Taxonomy" id="1137138"/>
    <lineage>
        <taxon>Eukaryota</taxon>
        <taxon>Fungi</taxon>
        <taxon>Dikarya</taxon>
        <taxon>Basidiomycota</taxon>
        <taxon>Agaricomycotina</taxon>
        <taxon>Agaricomycetes</taxon>
        <taxon>Agaricomycetidae</taxon>
        <taxon>Agaricales</taxon>
        <taxon>Pleurotineae</taxon>
        <taxon>Pleurotaceae</taxon>
        <taxon>Pleurotus</taxon>
    </lineage>
</organism>
<dbReference type="GO" id="GO:0004934">
    <property type="term" value="F:mating-type alpha-factor pheromone receptor activity"/>
    <property type="evidence" value="ECO:0007669"/>
    <property type="project" value="InterPro"/>
</dbReference>
<reference evidence="12" key="1">
    <citation type="journal article" date="2014" name="Proc. Natl. Acad. Sci. U.S.A.">
        <title>Extensive sampling of basidiomycete genomes demonstrates inadequacy of the white-rot/brown-rot paradigm for wood decay fungi.</title>
        <authorList>
            <person name="Riley R."/>
            <person name="Salamov A.A."/>
            <person name="Brown D.W."/>
            <person name="Nagy L.G."/>
            <person name="Floudas D."/>
            <person name="Held B.W."/>
            <person name="Levasseur A."/>
            <person name="Lombard V."/>
            <person name="Morin E."/>
            <person name="Otillar R."/>
            <person name="Lindquist E.A."/>
            <person name="Sun H."/>
            <person name="LaButti K.M."/>
            <person name="Schmutz J."/>
            <person name="Jabbour D."/>
            <person name="Luo H."/>
            <person name="Baker S.E."/>
            <person name="Pisabarro A.G."/>
            <person name="Walton J.D."/>
            <person name="Blanchette R.A."/>
            <person name="Henrissat B."/>
            <person name="Martin F."/>
            <person name="Cullen D."/>
            <person name="Hibbett D.S."/>
            <person name="Grigoriev I.V."/>
        </authorList>
    </citation>
    <scope>NUCLEOTIDE SEQUENCE [LARGE SCALE GENOMIC DNA]</scope>
    <source>
        <strain evidence="12">PC15</strain>
    </source>
</reference>
<dbReference type="GO" id="GO:0005886">
    <property type="term" value="C:plasma membrane"/>
    <property type="evidence" value="ECO:0007669"/>
    <property type="project" value="TreeGrafter"/>
</dbReference>
<dbReference type="PRINTS" id="PR00899">
    <property type="entry name" value="GPCRSTE3"/>
</dbReference>
<gene>
    <name evidence="11" type="ORF">PLEOSDRAFT_1048633</name>
</gene>
<comment type="similarity">
    <text evidence="2">Belongs to the G-protein coupled receptor 4 family.</text>
</comment>
<dbReference type="PANTHER" id="PTHR28097">
    <property type="entry name" value="PHEROMONE A FACTOR RECEPTOR"/>
    <property type="match status" value="1"/>
</dbReference>
<evidence type="ECO:0000256" key="3">
    <source>
        <dbReference type="ARBA" id="ARBA00022507"/>
    </source>
</evidence>
<evidence type="ECO:0000256" key="10">
    <source>
        <dbReference type="SAM" id="Phobius"/>
    </source>
</evidence>
<sequence>MSFDPTYPAYPVFSFLAFVLVLIPLPWHLQAWNTGTCLFMIWTAVGCLNYFINSLIWHGNAIDWAPLWCDISTRLTVGISVAIPAAALCIYRRLYKIASVQTVALSRAEKRRAVMVDLAIGLGIPFTQMALQIIVQGHRYDIWEDVGCLPRTFNTPPAYPLTFLWPLVIALISAVYCILTLRAFMIRRAQFRQFLSANSSLTMHRYFRLMALATVELVFNTSLNTFGTYLTITSNTIQPWRGWDDAHFDWYLVDTFPAVLWRMSTRNIISLEMGRWSVVFCSILFFAFFGFADEARKNYKLAYLTTRKLLRIPALSKSKIKRLV</sequence>
<feature type="transmembrane region" description="Helical" evidence="10">
    <location>
        <begin position="112"/>
        <end position="135"/>
    </location>
</feature>
<keyword evidence="5 10" id="KW-1133">Transmembrane helix</keyword>
<keyword evidence="9" id="KW-0807">Transducer</keyword>
<feature type="transmembrane region" description="Helical" evidence="10">
    <location>
        <begin position="273"/>
        <end position="292"/>
    </location>
</feature>